<comment type="caution">
    <text evidence="1">The sequence shown here is derived from an EMBL/GenBank/DDBJ whole genome shotgun (WGS) entry which is preliminary data.</text>
</comment>
<keyword evidence="2" id="KW-1185">Reference proteome</keyword>
<evidence type="ECO:0000313" key="2">
    <source>
        <dbReference type="Proteomes" id="UP000814140"/>
    </source>
</evidence>
<evidence type="ECO:0000313" key="1">
    <source>
        <dbReference type="EMBL" id="KAI0064340.1"/>
    </source>
</evidence>
<reference evidence="1" key="2">
    <citation type="journal article" date="2022" name="New Phytol.">
        <title>Evolutionary transition to the ectomycorrhizal habit in the genomes of a hyperdiverse lineage of mushroom-forming fungi.</title>
        <authorList>
            <person name="Looney B."/>
            <person name="Miyauchi S."/>
            <person name="Morin E."/>
            <person name="Drula E."/>
            <person name="Courty P.E."/>
            <person name="Kohler A."/>
            <person name="Kuo A."/>
            <person name="LaButti K."/>
            <person name="Pangilinan J."/>
            <person name="Lipzen A."/>
            <person name="Riley R."/>
            <person name="Andreopoulos W."/>
            <person name="He G."/>
            <person name="Johnson J."/>
            <person name="Nolan M."/>
            <person name="Tritt A."/>
            <person name="Barry K.W."/>
            <person name="Grigoriev I.V."/>
            <person name="Nagy L.G."/>
            <person name="Hibbett D."/>
            <person name="Henrissat B."/>
            <person name="Matheny P.B."/>
            <person name="Labbe J."/>
            <person name="Martin F.M."/>
        </authorList>
    </citation>
    <scope>NUCLEOTIDE SEQUENCE</scope>
    <source>
        <strain evidence="1">HHB10654</strain>
    </source>
</reference>
<reference evidence="1" key="1">
    <citation type="submission" date="2021-03" db="EMBL/GenBank/DDBJ databases">
        <authorList>
            <consortium name="DOE Joint Genome Institute"/>
            <person name="Ahrendt S."/>
            <person name="Looney B.P."/>
            <person name="Miyauchi S."/>
            <person name="Morin E."/>
            <person name="Drula E."/>
            <person name="Courty P.E."/>
            <person name="Chicoki N."/>
            <person name="Fauchery L."/>
            <person name="Kohler A."/>
            <person name="Kuo A."/>
            <person name="Labutti K."/>
            <person name="Pangilinan J."/>
            <person name="Lipzen A."/>
            <person name="Riley R."/>
            <person name="Andreopoulos W."/>
            <person name="He G."/>
            <person name="Johnson J."/>
            <person name="Barry K.W."/>
            <person name="Grigoriev I.V."/>
            <person name="Nagy L."/>
            <person name="Hibbett D."/>
            <person name="Henrissat B."/>
            <person name="Matheny P.B."/>
            <person name="Labbe J."/>
            <person name="Martin F."/>
        </authorList>
    </citation>
    <scope>NUCLEOTIDE SEQUENCE</scope>
    <source>
        <strain evidence="1">HHB10654</strain>
    </source>
</reference>
<dbReference type="Proteomes" id="UP000814140">
    <property type="component" value="Unassembled WGS sequence"/>
</dbReference>
<dbReference type="EMBL" id="MU277199">
    <property type="protein sequence ID" value="KAI0064340.1"/>
    <property type="molecule type" value="Genomic_DNA"/>
</dbReference>
<protein>
    <submittedName>
        <fullName evidence="1">Uncharacterized protein</fullName>
    </submittedName>
</protein>
<proteinExistence type="predicted"/>
<gene>
    <name evidence="1" type="ORF">BV25DRAFT_1800786</name>
</gene>
<accession>A0ACB8T6H0</accession>
<sequence length="142" mass="16086">DEHQDTIQAACDGISMHRNKLAPVSKPPPEVLTLIFECYALVAPPGFREFQSSREGKKTLGWIEVTHVCRHWRHIALACPGLWRRVSLDLGSRWAELMVARLGSAPMELFQYIEHSLASKPTRATTHTPFFPPNSTVYESFL</sequence>
<organism evidence="1 2">
    <name type="scientific">Artomyces pyxidatus</name>
    <dbReference type="NCBI Taxonomy" id="48021"/>
    <lineage>
        <taxon>Eukaryota</taxon>
        <taxon>Fungi</taxon>
        <taxon>Dikarya</taxon>
        <taxon>Basidiomycota</taxon>
        <taxon>Agaricomycotina</taxon>
        <taxon>Agaricomycetes</taxon>
        <taxon>Russulales</taxon>
        <taxon>Auriscalpiaceae</taxon>
        <taxon>Artomyces</taxon>
    </lineage>
</organism>
<name>A0ACB8T6H0_9AGAM</name>
<feature type="non-terminal residue" evidence="1">
    <location>
        <position position="1"/>
    </location>
</feature>